<proteinExistence type="predicted"/>
<keyword evidence="4" id="KW-1185">Reference proteome</keyword>
<evidence type="ECO:0000259" key="2">
    <source>
        <dbReference type="Pfam" id="PF03732"/>
    </source>
</evidence>
<gene>
    <name evidence="3" type="ORF">CRG98_018004</name>
</gene>
<feature type="domain" description="Retrotransposon gag" evidence="2">
    <location>
        <begin position="264"/>
        <end position="351"/>
    </location>
</feature>
<evidence type="ECO:0000313" key="4">
    <source>
        <dbReference type="Proteomes" id="UP000233551"/>
    </source>
</evidence>
<accession>A0A2I0JZ83</accession>
<dbReference type="PANTHER" id="PTHR33223">
    <property type="entry name" value="CCHC-TYPE DOMAIN-CONTAINING PROTEIN"/>
    <property type="match status" value="1"/>
</dbReference>
<dbReference type="STRING" id="22663.A0A2I0JZ83"/>
<reference evidence="3 4" key="1">
    <citation type="submission" date="2017-11" db="EMBL/GenBank/DDBJ databases">
        <title>De-novo sequencing of pomegranate (Punica granatum L.) genome.</title>
        <authorList>
            <person name="Akparov Z."/>
            <person name="Amiraslanov A."/>
            <person name="Hajiyeva S."/>
            <person name="Abbasov M."/>
            <person name="Kaur K."/>
            <person name="Hamwieh A."/>
            <person name="Solovyev V."/>
            <person name="Salamov A."/>
            <person name="Braich B."/>
            <person name="Kosarev P."/>
            <person name="Mahmoud A."/>
            <person name="Hajiyev E."/>
            <person name="Babayeva S."/>
            <person name="Izzatullayeva V."/>
            <person name="Mammadov A."/>
            <person name="Mammadov A."/>
            <person name="Sharifova S."/>
            <person name="Ojaghi J."/>
            <person name="Eynullazada K."/>
            <person name="Bayramov B."/>
            <person name="Abdulazimova A."/>
            <person name="Shahmuradov I."/>
        </authorList>
    </citation>
    <scope>NUCLEOTIDE SEQUENCE [LARGE SCALE GENOMIC DNA]</scope>
    <source>
        <strain evidence="4">cv. AG2017</strain>
        <tissue evidence="3">Leaf</tissue>
    </source>
</reference>
<feature type="region of interest" description="Disordered" evidence="1">
    <location>
        <begin position="425"/>
        <end position="447"/>
    </location>
</feature>
<dbReference type="Proteomes" id="UP000233551">
    <property type="component" value="Unassembled WGS sequence"/>
</dbReference>
<evidence type="ECO:0000256" key="1">
    <source>
        <dbReference type="SAM" id="MobiDB-lite"/>
    </source>
</evidence>
<dbReference type="Pfam" id="PF03732">
    <property type="entry name" value="Retrotrans_gag"/>
    <property type="match status" value="1"/>
</dbReference>
<protein>
    <recommendedName>
        <fullName evidence="2">Retrotransposon gag domain-containing protein</fullName>
    </recommendedName>
</protein>
<dbReference type="PANTHER" id="PTHR33223:SF8">
    <property type="entry name" value="OS04G0172440 PROTEIN"/>
    <property type="match status" value="1"/>
</dbReference>
<comment type="caution">
    <text evidence="3">The sequence shown here is derived from an EMBL/GenBank/DDBJ whole genome shotgun (WGS) entry which is preliminary data.</text>
</comment>
<evidence type="ECO:0000313" key="3">
    <source>
        <dbReference type="EMBL" id="PKI61629.1"/>
    </source>
</evidence>
<dbReference type="InterPro" id="IPR005162">
    <property type="entry name" value="Retrotrans_gag_dom"/>
</dbReference>
<feature type="compositionally biased region" description="Polar residues" evidence="1">
    <location>
        <begin position="437"/>
        <end position="447"/>
    </location>
</feature>
<name>A0A2I0JZ83_PUNGR</name>
<organism evidence="3 4">
    <name type="scientific">Punica granatum</name>
    <name type="common">Pomegranate</name>
    <dbReference type="NCBI Taxonomy" id="22663"/>
    <lineage>
        <taxon>Eukaryota</taxon>
        <taxon>Viridiplantae</taxon>
        <taxon>Streptophyta</taxon>
        <taxon>Embryophyta</taxon>
        <taxon>Tracheophyta</taxon>
        <taxon>Spermatophyta</taxon>
        <taxon>Magnoliopsida</taxon>
        <taxon>eudicotyledons</taxon>
        <taxon>Gunneridae</taxon>
        <taxon>Pentapetalae</taxon>
        <taxon>rosids</taxon>
        <taxon>malvids</taxon>
        <taxon>Myrtales</taxon>
        <taxon>Lythraceae</taxon>
        <taxon>Punica</taxon>
    </lineage>
</organism>
<feature type="region of interest" description="Disordered" evidence="1">
    <location>
        <begin position="1"/>
        <end position="33"/>
    </location>
</feature>
<dbReference type="EMBL" id="PGOL01001024">
    <property type="protein sequence ID" value="PKI61629.1"/>
    <property type="molecule type" value="Genomic_DNA"/>
</dbReference>
<dbReference type="AlphaFoldDB" id="A0A2I0JZ83"/>
<sequence length="492" mass="53805">MGTGNHNWRHHTAIPPGIDPSVQSQSAATYAPPPPTPARILLGYSSAPLVYLPPPATLSTSAGLVPPPYVPPSMYMPLTPMPPVLPSSNDAMRIATLEGTVNQMASDITKLMALLGGPNHAYPSSISPHAQGSMVDLSPWVSPTLAPESDVVPIPTPTHFPTTVPPLTHVLEVYPAIARLPVTLPTTFPPPPMTVPIIDLAILAPPPMSVPTSGLIYTAPLPTIFSIPDFDKYDGTSDPRPHLQDYRNRMMLYWEYEQFMIQTFQESLKGATLSWFTSLKAANITTKDELAKNFVSQYGYNTRIAPSYLELSVMEMQEEQSFEEYATQWRADMAKHRPPIDEVEQIQIFHGTLKGAYYSHLLGHLSSFNTMIKAGKKVNLGIKLGRINHPIKKGEGPGVFRPAIYCGLSSAIKQAPGFENPLAGLAGPNPADPARSPNANFNPANQDQSPRCEYYMGAPRHMTNSCYILRGKLQALIDKKLLSFNEVKPPNV</sequence>